<comment type="caution">
    <text evidence="2">The sequence shown here is derived from an EMBL/GenBank/DDBJ whole genome shotgun (WGS) entry which is preliminary data.</text>
</comment>
<feature type="compositionally biased region" description="Basic and acidic residues" evidence="1">
    <location>
        <begin position="93"/>
        <end position="118"/>
    </location>
</feature>
<dbReference type="Gene3D" id="2.170.270.10">
    <property type="entry name" value="SET domain"/>
    <property type="match status" value="1"/>
</dbReference>
<accession>A0A0G2FR44</accession>
<evidence type="ECO:0000313" key="2">
    <source>
        <dbReference type="EMBL" id="KKY36672.1"/>
    </source>
</evidence>
<reference evidence="2 3" key="2">
    <citation type="submission" date="2015-05" db="EMBL/GenBank/DDBJ databases">
        <authorList>
            <person name="Morales-Cruz A."/>
            <person name="Amrine K.C."/>
            <person name="Cantu D."/>
        </authorList>
    </citation>
    <scope>NUCLEOTIDE SEQUENCE [LARGE SCALE GENOMIC DNA]</scope>
    <source>
        <strain evidence="2">DA912</strain>
    </source>
</reference>
<evidence type="ECO:0000313" key="3">
    <source>
        <dbReference type="Proteomes" id="UP000034680"/>
    </source>
</evidence>
<proteinExistence type="predicted"/>
<dbReference type="AlphaFoldDB" id="A0A0G2FR44"/>
<protein>
    <submittedName>
        <fullName evidence="2">Putative set domain-containing protein</fullName>
    </submittedName>
</protein>
<sequence length="156" mass="17230">MYGKRACIALRTLRDIVAGEEVTIDYGDEYFDAALPCQCGAFTYPHTSEQYRRRVHGDGSVSPRGIGTYGNLRSQHGGGSGDQASSGLADKGASPRERVEDARVRETKTRPKTLEKKSAPTVSRRRSRGSRRYKGGDPDRNPLRRSTRIAAIRMEG</sequence>
<name>A0A0G2FR44_9PEZI</name>
<dbReference type="Proteomes" id="UP000034680">
    <property type="component" value="Unassembled WGS sequence"/>
</dbReference>
<dbReference type="OrthoDB" id="5227955at2759"/>
<evidence type="ECO:0000256" key="1">
    <source>
        <dbReference type="SAM" id="MobiDB-lite"/>
    </source>
</evidence>
<dbReference type="SUPFAM" id="SSF82199">
    <property type="entry name" value="SET domain"/>
    <property type="match status" value="1"/>
</dbReference>
<dbReference type="InterPro" id="IPR046341">
    <property type="entry name" value="SET_dom_sf"/>
</dbReference>
<reference evidence="2 3" key="1">
    <citation type="submission" date="2015-05" db="EMBL/GenBank/DDBJ databases">
        <title>Distinctive expansion of gene families associated with plant cell wall degradation and secondary metabolism in the genomes of grapevine trunk pathogens.</title>
        <authorList>
            <person name="Lawrence D.P."/>
            <person name="Travadon R."/>
            <person name="Rolshausen P.E."/>
            <person name="Baumgartner K."/>
        </authorList>
    </citation>
    <scope>NUCLEOTIDE SEQUENCE [LARGE SCALE GENOMIC DNA]</scope>
    <source>
        <strain evidence="2">DA912</strain>
    </source>
</reference>
<feature type="compositionally biased region" description="Basic residues" evidence="1">
    <location>
        <begin position="123"/>
        <end position="133"/>
    </location>
</feature>
<keyword evidence="3" id="KW-1185">Reference proteome</keyword>
<organism evidence="2 3">
    <name type="scientific">Diaporthe ampelina</name>
    <dbReference type="NCBI Taxonomy" id="1214573"/>
    <lineage>
        <taxon>Eukaryota</taxon>
        <taxon>Fungi</taxon>
        <taxon>Dikarya</taxon>
        <taxon>Ascomycota</taxon>
        <taxon>Pezizomycotina</taxon>
        <taxon>Sordariomycetes</taxon>
        <taxon>Sordariomycetidae</taxon>
        <taxon>Diaporthales</taxon>
        <taxon>Diaporthaceae</taxon>
        <taxon>Diaporthe</taxon>
    </lineage>
</organism>
<feature type="region of interest" description="Disordered" evidence="1">
    <location>
        <begin position="53"/>
        <end position="156"/>
    </location>
</feature>
<dbReference type="EMBL" id="LCUC01000112">
    <property type="protein sequence ID" value="KKY36672.1"/>
    <property type="molecule type" value="Genomic_DNA"/>
</dbReference>
<gene>
    <name evidence="2" type="ORF">UCDDA912_g03344</name>
</gene>